<dbReference type="HOGENOM" id="CLU_068770_2_0_1"/>
<dbReference type="STRING" id="685588.A0A067SCQ8"/>
<evidence type="ECO:0000256" key="1">
    <source>
        <dbReference type="ARBA" id="ARBA00006781"/>
    </source>
</evidence>
<keyword evidence="4" id="KW-1185">Reference proteome</keyword>
<dbReference type="AlphaFoldDB" id="A0A067SCQ8"/>
<accession>A0A067SCQ8</accession>
<dbReference type="GO" id="GO:0005634">
    <property type="term" value="C:nucleus"/>
    <property type="evidence" value="ECO:0007669"/>
    <property type="project" value="TreeGrafter"/>
</dbReference>
<proteinExistence type="inferred from homology"/>
<feature type="non-terminal residue" evidence="3">
    <location>
        <position position="1"/>
    </location>
</feature>
<feature type="non-terminal residue" evidence="3">
    <location>
        <position position="269"/>
    </location>
</feature>
<dbReference type="Proteomes" id="UP000027222">
    <property type="component" value="Unassembled WGS sequence"/>
</dbReference>
<dbReference type="PANTHER" id="PTHR13261">
    <property type="entry name" value="BRCA2 AND CDKN1A INTERACTING PROTEIN"/>
    <property type="match status" value="1"/>
</dbReference>
<evidence type="ECO:0000256" key="2">
    <source>
        <dbReference type="SAM" id="MobiDB-lite"/>
    </source>
</evidence>
<dbReference type="Pfam" id="PF13862">
    <property type="entry name" value="BCCIP"/>
    <property type="match status" value="1"/>
</dbReference>
<evidence type="ECO:0000313" key="4">
    <source>
        <dbReference type="Proteomes" id="UP000027222"/>
    </source>
</evidence>
<dbReference type="InterPro" id="IPR025602">
    <property type="entry name" value="BCP1_family"/>
</dbReference>
<sequence length="269" mass="30396">TSWQSLVDVSFEFFDPNPNVDYHAIKRLLTQLFQRDAEQLYVHELTELVLSQPTVGTTIKTDGIESDPYALFTVLNMHLHHQNTSIKAIANYLLSVTEAHDPAFHSTLKALFSQSEAHVGLVLCERLINMPVQVVPPMYNMLADEVKWANADGEPYQFTHLVFISRVYHLSEDEESILANSASTRRSRPTEPNSSLKKQKKHRPPDGEQNGAARPADGIYPYHPEDDILLKPALHSMTYPYVAPLPALVQENRARDTFGLDIRGRVVLV</sequence>
<dbReference type="PIRSF" id="PIRSF028983">
    <property type="entry name" value="BCP1"/>
    <property type="match status" value="1"/>
</dbReference>
<organism evidence="3 4">
    <name type="scientific">Galerina marginata (strain CBS 339.88)</name>
    <dbReference type="NCBI Taxonomy" id="685588"/>
    <lineage>
        <taxon>Eukaryota</taxon>
        <taxon>Fungi</taxon>
        <taxon>Dikarya</taxon>
        <taxon>Basidiomycota</taxon>
        <taxon>Agaricomycotina</taxon>
        <taxon>Agaricomycetes</taxon>
        <taxon>Agaricomycetidae</taxon>
        <taxon>Agaricales</taxon>
        <taxon>Agaricineae</taxon>
        <taxon>Strophariaceae</taxon>
        <taxon>Galerina</taxon>
    </lineage>
</organism>
<evidence type="ECO:0000313" key="3">
    <source>
        <dbReference type="EMBL" id="KDR68720.1"/>
    </source>
</evidence>
<gene>
    <name evidence="3" type="ORF">GALMADRAFT_24276</name>
</gene>
<name>A0A067SCQ8_GALM3</name>
<evidence type="ECO:0008006" key="5">
    <source>
        <dbReference type="Google" id="ProtNLM"/>
    </source>
</evidence>
<dbReference type="EMBL" id="KL142406">
    <property type="protein sequence ID" value="KDR68720.1"/>
    <property type="molecule type" value="Genomic_DNA"/>
</dbReference>
<protein>
    <recommendedName>
        <fullName evidence="5">Protein BCP1</fullName>
    </recommendedName>
</protein>
<reference evidence="4" key="1">
    <citation type="journal article" date="2014" name="Proc. Natl. Acad. Sci. U.S.A.">
        <title>Extensive sampling of basidiomycete genomes demonstrates inadequacy of the white-rot/brown-rot paradigm for wood decay fungi.</title>
        <authorList>
            <person name="Riley R."/>
            <person name="Salamov A.A."/>
            <person name="Brown D.W."/>
            <person name="Nagy L.G."/>
            <person name="Floudas D."/>
            <person name="Held B.W."/>
            <person name="Levasseur A."/>
            <person name="Lombard V."/>
            <person name="Morin E."/>
            <person name="Otillar R."/>
            <person name="Lindquist E.A."/>
            <person name="Sun H."/>
            <person name="LaButti K.M."/>
            <person name="Schmutz J."/>
            <person name="Jabbour D."/>
            <person name="Luo H."/>
            <person name="Baker S.E."/>
            <person name="Pisabarro A.G."/>
            <person name="Walton J.D."/>
            <person name="Blanchette R.A."/>
            <person name="Henrissat B."/>
            <person name="Martin F."/>
            <person name="Cullen D."/>
            <person name="Hibbett D.S."/>
            <person name="Grigoriev I.V."/>
        </authorList>
    </citation>
    <scope>NUCLEOTIDE SEQUENCE [LARGE SCALE GENOMIC DNA]</scope>
    <source>
        <strain evidence="4">CBS 339.88</strain>
    </source>
</reference>
<dbReference type="OrthoDB" id="27543at2759"/>
<feature type="compositionally biased region" description="Polar residues" evidence="2">
    <location>
        <begin position="179"/>
        <end position="196"/>
    </location>
</feature>
<dbReference type="PANTHER" id="PTHR13261:SF0">
    <property type="entry name" value="BRCA2 AND CDKN1A-INTERACTING PROTEIN"/>
    <property type="match status" value="1"/>
</dbReference>
<comment type="similarity">
    <text evidence="1">Belongs to the BCP1 family.</text>
</comment>
<feature type="region of interest" description="Disordered" evidence="2">
    <location>
        <begin position="179"/>
        <end position="218"/>
    </location>
</feature>